<dbReference type="OrthoDB" id="204980at2759"/>
<evidence type="ECO:0000256" key="5">
    <source>
        <dbReference type="ARBA" id="ARBA00022723"/>
    </source>
</evidence>
<evidence type="ECO:0000256" key="12">
    <source>
        <dbReference type="PIRSR" id="PIRSR001024-2"/>
    </source>
</evidence>
<protein>
    <recommendedName>
        <fullName evidence="4">alpha-amylase</fullName>
        <ecNumber evidence="4">3.2.1.1</ecNumber>
    </recommendedName>
</protein>
<feature type="chain" id="PRO_5024275516" description="alpha-amylase" evidence="16">
    <location>
        <begin position="19"/>
        <end position="470"/>
    </location>
</feature>
<dbReference type="AlphaFoldDB" id="A0A5N5QYN5"/>
<dbReference type="GO" id="GO:0005509">
    <property type="term" value="F:calcium ion binding"/>
    <property type="evidence" value="ECO:0007669"/>
    <property type="project" value="InterPro"/>
</dbReference>
<feature type="disulfide bond" evidence="14">
    <location>
        <begin position="167"/>
        <end position="180"/>
    </location>
</feature>
<feature type="binding site" evidence="13">
    <location>
        <position position="191"/>
    </location>
    <ligand>
        <name>Ca(2+)</name>
        <dbReference type="ChEBI" id="CHEBI:29108"/>
        <label>1</label>
    </ligand>
</feature>
<dbReference type="Gene3D" id="3.20.20.80">
    <property type="entry name" value="Glycosidases"/>
    <property type="match status" value="1"/>
</dbReference>
<comment type="catalytic activity">
    <reaction evidence="1">
        <text>Endohydrolysis of (1-&gt;4)-alpha-D-glucosidic linkages in polysaccharides containing three or more (1-&gt;4)-alpha-linked D-glucose units.</text>
        <dbReference type="EC" id="3.2.1.1"/>
    </reaction>
</comment>
<evidence type="ECO:0000256" key="14">
    <source>
        <dbReference type="PIRSR" id="PIRSR001024-4"/>
    </source>
</evidence>
<evidence type="ECO:0000256" key="10">
    <source>
        <dbReference type="ARBA" id="ARBA00023295"/>
    </source>
</evidence>
<feature type="disulfide bond" evidence="14">
    <location>
        <begin position="50"/>
        <end position="58"/>
    </location>
</feature>
<evidence type="ECO:0000313" key="19">
    <source>
        <dbReference type="Proteomes" id="UP000383932"/>
    </source>
</evidence>
<dbReference type="InterPro" id="IPR017853">
    <property type="entry name" value="GH"/>
</dbReference>
<dbReference type="InterPro" id="IPR013777">
    <property type="entry name" value="A-amylase-like"/>
</dbReference>
<feature type="binding site" evidence="13">
    <location>
        <position position="222"/>
    </location>
    <ligand>
        <name>Ca(2+)</name>
        <dbReference type="ChEBI" id="CHEBI:29108"/>
        <label>2</label>
    </ligand>
</feature>
<evidence type="ECO:0000256" key="1">
    <source>
        <dbReference type="ARBA" id="ARBA00000548"/>
    </source>
</evidence>
<feature type="domain" description="Glycosyl hydrolase family 13 catalytic" evidence="17">
    <location>
        <begin position="31"/>
        <end position="380"/>
    </location>
</feature>
<keyword evidence="19" id="KW-1185">Reference proteome</keyword>
<evidence type="ECO:0000259" key="17">
    <source>
        <dbReference type="SMART" id="SM00642"/>
    </source>
</evidence>
<dbReference type="GO" id="GO:0004556">
    <property type="term" value="F:alpha-amylase activity"/>
    <property type="evidence" value="ECO:0007669"/>
    <property type="project" value="UniProtKB-EC"/>
</dbReference>
<gene>
    <name evidence="18" type="ORF">CTheo_399</name>
</gene>
<keyword evidence="9" id="KW-0119">Carbohydrate metabolism</keyword>
<feature type="binding site" evidence="15">
    <location>
        <position position="103"/>
    </location>
    <ligand>
        <name>substrate</name>
    </ligand>
</feature>
<evidence type="ECO:0000256" key="6">
    <source>
        <dbReference type="ARBA" id="ARBA00022729"/>
    </source>
</evidence>
<evidence type="ECO:0000256" key="15">
    <source>
        <dbReference type="PIRSR" id="PIRSR001024-5"/>
    </source>
</evidence>
<evidence type="ECO:0000256" key="13">
    <source>
        <dbReference type="PIRSR" id="PIRSR001024-3"/>
    </source>
</evidence>
<accession>A0A5N5QYN5</accession>
<keyword evidence="5 13" id="KW-0479">Metal-binding</keyword>
<feature type="binding site" evidence="15">
    <location>
        <position position="361"/>
    </location>
    <ligand>
        <name>substrate</name>
    </ligand>
</feature>
<keyword evidence="8 13" id="KW-0106">Calcium</keyword>
<dbReference type="GO" id="GO:0005975">
    <property type="term" value="P:carbohydrate metabolic process"/>
    <property type="evidence" value="ECO:0007669"/>
    <property type="project" value="InterPro"/>
</dbReference>
<dbReference type="EMBL" id="SSOP01000003">
    <property type="protein sequence ID" value="KAB5596127.1"/>
    <property type="molecule type" value="Genomic_DNA"/>
</dbReference>
<evidence type="ECO:0000256" key="4">
    <source>
        <dbReference type="ARBA" id="ARBA00012595"/>
    </source>
</evidence>
<keyword evidence="6 16" id="KW-0732">Signal</keyword>
<evidence type="ECO:0000256" key="16">
    <source>
        <dbReference type="SAM" id="SignalP"/>
    </source>
</evidence>
<feature type="binding site" evidence="13">
    <location>
        <position position="246"/>
    </location>
    <ligand>
        <name>Ca(2+)</name>
        <dbReference type="ChEBI" id="CHEBI:29108"/>
        <label>2</label>
    </ligand>
</feature>
<evidence type="ECO:0000313" key="18">
    <source>
        <dbReference type="EMBL" id="KAB5596127.1"/>
    </source>
</evidence>
<feature type="binding site" evidence="15">
    <location>
        <position position="55"/>
    </location>
    <ligand>
        <name>substrate</name>
    </ligand>
</feature>
<feature type="binding site" evidence="15">
    <location>
        <position position="314"/>
    </location>
    <ligand>
        <name>substrate</name>
    </ligand>
</feature>
<feature type="site" description="Transition state stabilizer" evidence="12">
    <location>
        <position position="314"/>
    </location>
</feature>
<reference evidence="18 19" key="1">
    <citation type="journal article" date="2019" name="Fungal Biol. Biotechnol.">
        <title>Draft genome sequence of fastidious pathogen Ceratobasidium theobromae, which causes vascular-streak dieback in Theobroma cacao.</title>
        <authorList>
            <person name="Ali S.S."/>
            <person name="Asman A."/>
            <person name="Shao J."/>
            <person name="Firmansyah A.P."/>
            <person name="Susilo A.W."/>
            <person name="Rosmana A."/>
            <person name="McMahon P."/>
            <person name="Junaid M."/>
            <person name="Guest D."/>
            <person name="Kheng T.Y."/>
            <person name="Meinhardt L.W."/>
            <person name="Bailey B.A."/>
        </authorList>
    </citation>
    <scope>NUCLEOTIDE SEQUENCE [LARGE SCALE GENOMIC DNA]</scope>
    <source>
        <strain evidence="18 19">CT2</strain>
    </source>
</reference>
<feature type="binding site" evidence="13">
    <location>
        <position position="226"/>
    </location>
    <ligand>
        <name>Ca(2+)</name>
        <dbReference type="ChEBI" id="CHEBI:29108"/>
        <label>1</label>
    </ligand>
</feature>
<evidence type="ECO:0000256" key="2">
    <source>
        <dbReference type="ARBA" id="ARBA00001913"/>
    </source>
</evidence>
<dbReference type="Pfam" id="PF00128">
    <property type="entry name" value="Alpha-amylase"/>
    <property type="match status" value="1"/>
</dbReference>
<comment type="cofactor">
    <cofactor evidence="2">
        <name>Ca(2+)</name>
        <dbReference type="ChEBI" id="CHEBI:29108"/>
    </cofactor>
</comment>
<dbReference type="Proteomes" id="UP000383932">
    <property type="component" value="Unassembled WGS sequence"/>
</dbReference>
<organism evidence="18 19">
    <name type="scientific">Ceratobasidium theobromae</name>
    <dbReference type="NCBI Taxonomy" id="1582974"/>
    <lineage>
        <taxon>Eukaryota</taxon>
        <taxon>Fungi</taxon>
        <taxon>Dikarya</taxon>
        <taxon>Basidiomycota</taxon>
        <taxon>Agaricomycotina</taxon>
        <taxon>Agaricomycetes</taxon>
        <taxon>Cantharellales</taxon>
        <taxon>Ceratobasidiaceae</taxon>
        <taxon>Ceratobasidium</taxon>
    </lineage>
</organism>
<dbReference type="PANTHER" id="PTHR10357:SF215">
    <property type="entry name" value="ALPHA-AMYLASE 1"/>
    <property type="match status" value="1"/>
</dbReference>
<feature type="binding site" evidence="15">
    <location>
        <position position="220"/>
    </location>
    <ligand>
        <name>substrate</name>
    </ligand>
</feature>
<dbReference type="InterPro" id="IPR013780">
    <property type="entry name" value="Glyco_hydro_b"/>
</dbReference>
<evidence type="ECO:0000256" key="11">
    <source>
        <dbReference type="PIRSR" id="PIRSR001024-1"/>
    </source>
</evidence>
<dbReference type="EC" id="3.2.1.1" evidence="4"/>
<dbReference type="PANTHER" id="PTHR10357">
    <property type="entry name" value="ALPHA-AMYLASE FAMILY MEMBER"/>
    <property type="match status" value="1"/>
</dbReference>
<feature type="active site" description="Proton donor" evidence="11">
    <location>
        <position position="246"/>
    </location>
</feature>
<keyword evidence="14" id="KW-1015">Disulfide bond</keyword>
<keyword evidence="10" id="KW-0326">Glycosidase</keyword>
<comment type="similarity">
    <text evidence="3">Belongs to the glycosyl hydrolase 13 family.</text>
</comment>
<feature type="signal peptide" evidence="16">
    <location>
        <begin position="1"/>
        <end position="18"/>
    </location>
</feature>
<name>A0A5N5QYN5_9AGAM</name>
<sequence length="470" mass="52582">MIPLIAVLAPALISNVLAATAEEWRGRSIYQIITDRFALPEGSNVALDACDPMKQRYCGGTWNSIRRNLDYIQRMGFTAIWISPVNRNIEGVTAYGEAYHGYWVQDISELNPHFGTAEDLRALSAELHARGMYLMVDIVINNVAATTIEPDLSTFFFKDPSQYHPYCPTDWTNQTSIEQCWMGDKSVALIDVNTENEIVVEQYLSWIASFVQEYGIDGLRIDAAKHIRRDFWAGFCGAAGVFCIGEVYGPDIKYAFPHTGPLDSVLNFPLYYGLIDAFGNPNATNMTSLASIVSESQRTFKDTGLLGNFLENHDVPRWSGKFWDPQSLCNALVFSFMYDGIPVVYYGQEQYFKGMHDPANREPLWPSRNFLVYSSIEPASGKMSHTAADWLHQPSQILSYTTHEIVLARGPVISVLTGRGSAVSTFYPGDSQFLTMFKPTNDSASVLNSGYPAGHPLTEYVNFTQPSNEY</sequence>
<dbReference type="Gene3D" id="2.60.40.1180">
    <property type="entry name" value="Golgi alpha-mannosidase II"/>
    <property type="match status" value="1"/>
</dbReference>
<dbReference type="FunFam" id="3.20.20.80:FF:000120">
    <property type="entry name" value="Alpha-amylase A"/>
    <property type="match status" value="1"/>
</dbReference>
<evidence type="ECO:0000256" key="7">
    <source>
        <dbReference type="ARBA" id="ARBA00022801"/>
    </source>
</evidence>
<dbReference type="SMART" id="SM00642">
    <property type="entry name" value="Aamy"/>
    <property type="match status" value="1"/>
</dbReference>
<dbReference type="CDD" id="cd11319">
    <property type="entry name" value="AmyAc_euk_AmyA"/>
    <property type="match status" value="1"/>
</dbReference>
<feature type="active site" description="Nucleophile" evidence="11">
    <location>
        <position position="222"/>
    </location>
</feature>
<evidence type="ECO:0000256" key="3">
    <source>
        <dbReference type="ARBA" id="ARBA00008061"/>
    </source>
</evidence>
<feature type="binding site" evidence="13">
    <location>
        <position position="141"/>
    </location>
    <ligand>
        <name>Ca(2+)</name>
        <dbReference type="ChEBI" id="CHEBI:29108"/>
        <label>1</label>
    </ligand>
</feature>
<dbReference type="PIRSF" id="PIRSF001024">
    <property type="entry name" value="Alph-amyl_fung"/>
    <property type="match status" value="1"/>
</dbReference>
<keyword evidence="7 18" id="KW-0378">Hydrolase</keyword>
<proteinExistence type="inferred from homology"/>
<comment type="caution">
    <text evidence="18">The sequence shown here is derived from an EMBL/GenBank/DDBJ whole genome shotgun (WGS) entry which is preliminary data.</text>
</comment>
<feature type="binding site" evidence="13">
    <location>
        <position position="178"/>
    </location>
    <ligand>
        <name>Ca(2+)</name>
        <dbReference type="ChEBI" id="CHEBI:29108"/>
        <label>1</label>
    </ligand>
</feature>
<evidence type="ECO:0000256" key="9">
    <source>
        <dbReference type="ARBA" id="ARBA00023277"/>
    </source>
</evidence>
<dbReference type="SUPFAM" id="SSF51445">
    <property type="entry name" value="(Trans)glycosidases"/>
    <property type="match status" value="1"/>
</dbReference>
<evidence type="ECO:0000256" key="8">
    <source>
        <dbReference type="ARBA" id="ARBA00022837"/>
    </source>
</evidence>
<dbReference type="InterPro" id="IPR006047">
    <property type="entry name" value="GH13_cat_dom"/>
</dbReference>